<feature type="region of interest" description="Disordered" evidence="1">
    <location>
        <begin position="1"/>
        <end position="32"/>
    </location>
</feature>
<proteinExistence type="predicted"/>
<evidence type="ECO:0000256" key="1">
    <source>
        <dbReference type="SAM" id="MobiDB-lite"/>
    </source>
</evidence>
<feature type="compositionally biased region" description="Polar residues" evidence="1">
    <location>
        <begin position="15"/>
        <end position="25"/>
    </location>
</feature>
<reference evidence="2" key="1">
    <citation type="submission" date="2020-08" db="EMBL/GenBank/DDBJ databases">
        <title>Multicomponent nature underlies the extraordinary mechanical properties of spider dragline silk.</title>
        <authorList>
            <person name="Kono N."/>
            <person name="Nakamura H."/>
            <person name="Mori M."/>
            <person name="Yoshida Y."/>
            <person name="Ohtoshi R."/>
            <person name="Malay A.D."/>
            <person name="Moran D.A.P."/>
            <person name="Tomita M."/>
            <person name="Numata K."/>
            <person name="Arakawa K."/>
        </authorList>
    </citation>
    <scope>NUCLEOTIDE SEQUENCE</scope>
</reference>
<feature type="non-terminal residue" evidence="2">
    <location>
        <position position="1"/>
    </location>
</feature>
<comment type="caution">
    <text evidence="2">The sequence shown here is derived from an EMBL/GenBank/DDBJ whole genome shotgun (WGS) entry which is preliminary data.</text>
</comment>
<protein>
    <submittedName>
        <fullName evidence="2">Uncharacterized protein</fullName>
    </submittedName>
</protein>
<dbReference type="OrthoDB" id="10586618at2759"/>
<evidence type="ECO:0000313" key="2">
    <source>
        <dbReference type="EMBL" id="GFY68625.1"/>
    </source>
</evidence>
<keyword evidence="3" id="KW-1185">Reference proteome</keyword>
<evidence type="ECO:0000313" key="3">
    <source>
        <dbReference type="Proteomes" id="UP000886998"/>
    </source>
</evidence>
<organism evidence="2 3">
    <name type="scientific">Trichonephila inaurata madagascariensis</name>
    <dbReference type="NCBI Taxonomy" id="2747483"/>
    <lineage>
        <taxon>Eukaryota</taxon>
        <taxon>Metazoa</taxon>
        <taxon>Ecdysozoa</taxon>
        <taxon>Arthropoda</taxon>
        <taxon>Chelicerata</taxon>
        <taxon>Arachnida</taxon>
        <taxon>Araneae</taxon>
        <taxon>Araneomorphae</taxon>
        <taxon>Entelegynae</taxon>
        <taxon>Araneoidea</taxon>
        <taxon>Nephilidae</taxon>
        <taxon>Trichonephila</taxon>
        <taxon>Trichonephila inaurata</taxon>
    </lineage>
</organism>
<sequence>MEDGHCAQVPDENHMNASLSKSDLSSMEMRKKTEEELERLAKEFAAHKVSAAGVSYIVSSPSIIRRALWFIASHGMYNVYGLYDCQGHYGISQIPENIGKR</sequence>
<accession>A0A8X6YD19</accession>
<dbReference type="EMBL" id="BMAV01017147">
    <property type="protein sequence ID" value="GFY68625.1"/>
    <property type="molecule type" value="Genomic_DNA"/>
</dbReference>
<gene>
    <name evidence="2" type="ORF">TNIN_457781</name>
</gene>
<name>A0A8X6YD19_9ARAC</name>
<dbReference type="AlphaFoldDB" id="A0A8X6YD19"/>
<dbReference type="Proteomes" id="UP000886998">
    <property type="component" value="Unassembled WGS sequence"/>
</dbReference>